<reference evidence="2 3" key="1">
    <citation type="submission" date="2017-03" db="EMBL/GenBank/DDBJ databases">
        <title>Complete Genome Sequence of a natural compounds producer, Streptomyces violaceus S21.</title>
        <authorList>
            <person name="Zhong C."/>
            <person name="Zhao Z."/>
            <person name="Fu J."/>
            <person name="Zong G."/>
            <person name="Qin R."/>
            <person name="Cao G."/>
        </authorList>
    </citation>
    <scope>NUCLEOTIDE SEQUENCE [LARGE SCALE GENOMIC DNA]</scope>
    <source>
        <strain evidence="2 3">S21</strain>
    </source>
</reference>
<dbReference type="NCBIfam" id="TIGR03891">
    <property type="entry name" value="thiopep_ocin"/>
    <property type="match status" value="1"/>
</dbReference>
<proteinExistence type="predicted"/>
<keyword evidence="2" id="KW-0808">Transferase</keyword>
<dbReference type="OrthoDB" id="4678170at2"/>
<dbReference type="Pfam" id="PF14028">
    <property type="entry name" value="Lant_dehydr_C"/>
    <property type="match status" value="1"/>
</dbReference>
<name>A0A1V0UDA0_STRVN</name>
<evidence type="ECO:0000313" key="2">
    <source>
        <dbReference type="EMBL" id="ARF63096.1"/>
    </source>
</evidence>
<evidence type="ECO:0000259" key="1">
    <source>
        <dbReference type="Pfam" id="PF14028"/>
    </source>
</evidence>
<dbReference type="GO" id="GO:0032259">
    <property type="term" value="P:methylation"/>
    <property type="evidence" value="ECO:0007669"/>
    <property type="project" value="UniProtKB-KW"/>
</dbReference>
<sequence>MSLDQLIQTTEPSPTQHAVLAVLTGLPLADAARQYRMDPVVLSDAVAVYDQAGREALVRHAAATDWWQPYLHFTDWSNADSTFAAHVLPILREAEAADAIDGWWYTRKHPCWRLRLRVQPASGAKLTIGDGFDRLVSDGYLQRWWPGIYEPETPAFGGKASMTAAHALFVTDSREIQLLRQRDDLTVGPRELSVLLCTIMMRAARLEWYEQGDVWDRVITTEHRSAVSDVPQERLNARAQEIRPLLLADSDALLRPGGPLEPVAKWAAAFRSAGQALAHGVQDGSLDRGLRQVLSYHVIFHWNRLGLSMRGQSILAWAARAAILHGEERAQVARLAKSIDDS</sequence>
<dbReference type="STRING" id="1935.B1H20_18175"/>
<dbReference type="EMBL" id="CP020570">
    <property type="protein sequence ID" value="ARF63096.1"/>
    <property type="molecule type" value="Genomic_DNA"/>
</dbReference>
<organism evidence="2 3">
    <name type="scientific">Streptomyces violaceoruber</name>
    <dbReference type="NCBI Taxonomy" id="1935"/>
    <lineage>
        <taxon>Bacteria</taxon>
        <taxon>Bacillati</taxon>
        <taxon>Actinomycetota</taxon>
        <taxon>Actinomycetes</taxon>
        <taxon>Kitasatosporales</taxon>
        <taxon>Streptomycetaceae</taxon>
        <taxon>Streptomyces</taxon>
        <taxon>Streptomyces violaceoruber group</taxon>
    </lineage>
</organism>
<dbReference type="KEGG" id="svu:B1H20_18175"/>
<dbReference type="InterPro" id="IPR023809">
    <property type="entry name" value="Thiopep_bacteriocin_synth_dom"/>
</dbReference>
<evidence type="ECO:0000313" key="3">
    <source>
        <dbReference type="Proteomes" id="UP000192445"/>
    </source>
</evidence>
<feature type="domain" description="Thiopeptide-type bacteriocin biosynthesis" evidence="1">
    <location>
        <begin position="67"/>
        <end position="320"/>
    </location>
</feature>
<dbReference type="GO" id="GO:0008168">
    <property type="term" value="F:methyltransferase activity"/>
    <property type="evidence" value="ECO:0007669"/>
    <property type="project" value="UniProtKB-KW"/>
</dbReference>
<gene>
    <name evidence="2" type="ORF">B1H20_18175</name>
</gene>
<keyword evidence="2" id="KW-0489">Methyltransferase</keyword>
<protein>
    <submittedName>
        <fullName evidence="2">Methyltransferase</fullName>
    </submittedName>
</protein>
<dbReference type="AlphaFoldDB" id="A0A1V0UDA0"/>
<dbReference type="RefSeq" id="WP_083192932.1">
    <property type="nucleotide sequence ID" value="NZ_CP020570.1"/>
</dbReference>
<dbReference type="Proteomes" id="UP000192445">
    <property type="component" value="Chromosome"/>
</dbReference>
<accession>A0A1V0UDA0</accession>